<reference evidence="3 4" key="1">
    <citation type="journal article" date="2020" name="Microorganisms">
        <title>Osmotic Adaptation and Compatible Solute Biosynthesis of Phototrophic Bacteria as Revealed from Genome Analyses.</title>
        <authorList>
            <person name="Imhoff J.F."/>
            <person name="Rahn T."/>
            <person name="Kunzel S."/>
            <person name="Keller A."/>
            <person name="Neulinger S.C."/>
        </authorList>
    </citation>
    <scope>NUCLEOTIDE SEQUENCE [LARGE SCALE GENOMIC DNA]</scope>
    <source>
        <strain evidence="3 4">DSM 25653</strain>
    </source>
</reference>
<name>A0A9X1B6D1_9GAMM</name>
<evidence type="ECO:0008006" key="5">
    <source>
        <dbReference type="Google" id="ProtNLM"/>
    </source>
</evidence>
<sequence length="139" mass="15749">MLTKLLFTATVILVAWLVVRNRWRADEDERLRPGAESSAEPSARSPQRSAALGPLMPRGAVKLAAYGVVVLMLVGTALYLFQDWQHAREIVQLQVVNVYSGQVERYEAQRSEISQRSFVTLDGRRIQIAEMERLIQIEP</sequence>
<feature type="transmembrane region" description="Helical" evidence="2">
    <location>
        <begin position="63"/>
        <end position="81"/>
    </location>
</feature>
<gene>
    <name evidence="3" type="ORF">CKO42_19385</name>
</gene>
<dbReference type="RefSeq" id="WP_200247634.1">
    <property type="nucleotide sequence ID" value="NZ_NRRY01000042.1"/>
</dbReference>
<evidence type="ECO:0000256" key="1">
    <source>
        <dbReference type="SAM" id="MobiDB-lite"/>
    </source>
</evidence>
<feature type="region of interest" description="Disordered" evidence="1">
    <location>
        <begin position="29"/>
        <end position="53"/>
    </location>
</feature>
<accession>A0A9X1B6D1</accession>
<comment type="caution">
    <text evidence="3">The sequence shown here is derived from an EMBL/GenBank/DDBJ whole genome shotgun (WGS) entry which is preliminary data.</text>
</comment>
<dbReference type="Proteomes" id="UP001138768">
    <property type="component" value="Unassembled WGS sequence"/>
</dbReference>
<evidence type="ECO:0000313" key="4">
    <source>
        <dbReference type="Proteomes" id="UP001138768"/>
    </source>
</evidence>
<evidence type="ECO:0000313" key="3">
    <source>
        <dbReference type="EMBL" id="MBK1620552.1"/>
    </source>
</evidence>
<keyword evidence="2" id="KW-0812">Transmembrane</keyword>
<keyword evidence="2" id="KW-0472">Membrane</keyword>
<keyword evidence="2" id="KW-1133">Transmembrane helix</keyword>
<feature type="compositionally biased region" description="Low complexity" evidence="1">
    <location>
        <begin position="35"/>
        <end position="51"/>
    </location>
</feature>
<dbReference type="EMBL" id="NRRY01000042">
    <property type="protein sequence ID" value="MBK1620552.1"/>
    <property type="molecule type" value="Genomic_DNA"/>
</dbReference>
<dbReference type="AlphaFoldDB" id="A0A9X1B6D1"/>
<keyword evidence="4" id="KW-1185">Reference proteome</keyword>
<evidence type="ECO:0000256" key="2">
    <source>
        <dbReference type="SAM" id="Phobius"/>
    </source>
</evidence>
<organism evidence="3 4">
    <name type="scientific">Lamprobacter modestohalophilus</name>
    <dbReference type="NCBI Taxonomy" id="1064514"/>
    <lineage>
        <taxon>Bacteria</taxon>
        <taxon>Pseudomonadati</taxon>
        <taxon>Pseudomonadota</taxon>
        <taxon>Gammaproteobacteria</taxon>
        <taxon>Chromatiales</taxon>
        <taxon>Chromatiaceae</taxon>
        <taxon>Lamprobacter</taxon>
    </lineage>
</organism>
<proteinExistence type="predicted"/>
<protein>
    <recommendedName>
        <fullName evidence="5">Antitermination protein NusG</fullName>
    </recommendedName>
</protein>